<name>A0A5K7SCY0_9BACT</name>
<keyword evidence="1" id="KW-0472">Membrane</keyword>
<dbReference type="KEGG" id="anf:AQPE_3646"/>
<reference evidence="3" key="1">
    <citation type="journal article" date="2020" name="Int. J. Syst. Evol. Microbiol.">
        <title>Aquipluma nitroreducens gen. nov. sp. nov., a novel facultatively anaerobic bacterium isolated from a freshwater lake.</title>
        <authorList>
            <person name="Watanabe M."/>
            <person name="Kojima H."/>
            <person name="Fukui M."/>
        </authorList>
    </citation>
    <scope>NUCLEOTIDE SEQUENCE</scope>
    <source>
        <strain evidence="3">MeG22</strain>
    </source>
</reference>
<dbReference type="InterPro" id="IPR025517">
    <property type="entry name" value="DUF4405"/>
</dbReference>
<keyword evidence="1" id="KW-0812">Transmembrane</keyword>
<evidence type="ECO:0000259" key="2">
    <source>
        <dbReference type="Pfam" id="PF14358"/>
    </source>
</evidence>
<feature type="domain" description="Flavinylation-associated cytochrome" evidence="2">
    <location>
        <begin position="124"/>
        <end position="170"/>
    </location>
</feature>
<keyword evidence="1" id="KW-1133">Transmembrane helix</keyword>
<feature type="transmembrane region" description="Helical" evidence="1">
    <location>
        <begin position="120"/>
        <end position="140"/>
    </location>
</feature>
<evidence type="ECO:0000313" key="3">
    <source>
        <dbReference type="EMBL" id="BBE19461.1"/>
    </source>
</evidence>
<dbReference type="SUPFAM" id="SSF81342">
    <property type="entry name" value="Transmembrane di-heme cytochromes"/>
    <property type="match status" value="1"/>
</dbReference>
<organism evidence="3 4">
    <name type="scientific">Aquipluma nitroreducens</name>
    <dbReference type="NCBI Taxonomy" id="2010828"/>
    <lineage>
        <taxon>Bacteria</taxon>
        <taxon>Pseudomonadati</taxon>
        <taxon>Bacteroidota</taxon>
        <taxon>Bacteroidia</taxon>
        <taxon>Marinilabiliales</taxon>
        <taxon>Prolixibacteraceae</taxon>
        <taxon>Aquipluma</taxon>
    </lineage>
</organism>
<dbReference type="RefSeq" id="WP_318347702.1">
    <property type="nucleotide sequence ID" value="NZ_AP018694.1"/>
</dbReference>
<keyword evidence="4" id="KW-1185">Reference proteome</keyword>
<protein>
    <recommendedName>
        <fullName evidence="2">Flavinylation-associated cytochrome domain-containing protein</fullName>
    </recommendedName>
</protein>
<feature type="transmembrane region" description="Helical" evidence="1">
    <location>
        <begin position="83"/>
        <end position="100"/>
    </location>
</feature>
<dbReference type="Pfam" id="PF14358">
    <property type="entry name" value="DUF4405"/>
    <property type="match status" value="1"/>
</dbReference>
<dbReference type="Proteomes" id="UP001193389">
    <property type="component" value="Chromosome"/>
</dbReference>
<accession>A0A5K7SCY0</accession>
<sequence length="191" mass="21608">MKTLLKSLKLKYLINVLLIISFGITAQTGLFDGGGEHEGRRGHSREESSFIEYSSRSMNEADVIDLISGEGTSSEPVNGKDSTHVYLGLSLLALMLLHTIQHWSWFKKLFSTDHLLKNKLLSITVVFFIAMAVSGIMLWTQVVPRDIINFKEIHEITSQILLGLILIHIVQRFKWYITIAQYFITKKAATA</sequence>
<dbReference type="InterPro" id="IPR016174">
    <property type="entry name" value="Di-haem_cyt_TM"/>
</dbReference>
<evidence type="ECO:0000256" key="1">
    <source>
        <dbReference type="SAM" id="Phobius"/>
    </source>
</evidence>
<feature type="transmembrane region" description="Helical" evidence="1">
    <location>
        <begin position="12"/>
        <end position="31"/>
    </location>
</feature>
<evidence type="ECO:0000313" key="4">
    <source>
        <dbReference type="Proteomes" id="UP001193389"/>
    </source>
</evidence>
<dbReference type="EMBL" id="AP018694">
    <property type="protein sequence ID" value="BBE19461.1"/>
    <property type="molecule type" value="Genomic_DNA"/>
</dbReference>
<dbReference type="AlphaFoldDB" id="A0A5K7SCY0"/>
<dbReference type="GO" id="GO:0016020">
    <property type="term" value="C:membrane"/>
    <property type="evidence" value="ECO:0007669"/>
    <property type="project" value="InterPro"/>
</dbReference>
<dbReference type="GO" id="GO:0022904">
    <property type="term" value="P:respiratory electron transport chain"/>
    <property type="evidence" value="ECO:0007669"/>
    <property type="project" value="InterPro"/>
</dbReference>
<gene>
    <name evidence="3" type="ORF">AQPE_3646</name>
</gene>
<proteinExistence type="predicted"/>